<organism evidence="1">
    <name type="scientific">Arundo donax</name>
    <name type="common">Giant reed</name>
    <name type="synonym">Donax arundinaceus</name>
    <dbReference type="NCBI Taxonomy" id="35708"/>
    <lineage>
        <taxon>Eukaryota</taxon>
        <taxon>Viridiplantae</taxon>
        <taxon>Streptophyta</taxon>
        <taxon>Embryophyta</taxon>
        <taxon>Tracheophyta</taxon>
        <taxon>Spermatophyta</taxon>
        <taxon>Magnoliopsida</taxon>
        <taxon>Liliopsida</taxon>
        <taxon>Poales</taxon>
        <taxon>Poaceae</taxon>
        <taxon>PACMAD clade</taxon>
        <taxon>Arundinoideae</taxon>
        <taxon>Arundineae</taxon>
        <taxon>Arundo</taxon>
    </lineage>
</organism>
<proteinExistence type="predicted"/>
<protein>
    <submittedName>
        <fullName evidence="1">Uncharacterized protein</fullName>
    </submittedName>
</protein>
<evidence type="ECO:0000313" key="1">
    <source>
        <dbReference type="EMBL" id="JAD70924.1"/>
    </source>
</evidence>
<dbReference type="AlphaFoldDB" id="A0A0A9C3N9"/>
<sequence>MFWTKVSSYCHYNLQVSPSFVHMFCLCSTWHRECIAAFVHITNYHTKQNPRIAIQANLIVKCV</sequence>
<reference evidence="1" key="2">
    <citation type="journal article" date="2015" name="Data Brief">
        <title>Shoot transcriptome of the giant reed, Arundo donax.</title>
        <authorList>
            <person name="Barrero R.A."/>
            <person name="Guerrero F.D."/>
            <person name="Moolhuijzen P."/>
            <person name="Goolsby J.A."/>
            <person name="Tidwell J."/>
            <person name="Bellgard S.E."/>
            <person name="Bellgard M.I."/>
        </authorList>
    </citation>
    <scope>NUCLEOTIDE SEQUENCE</scope>
    <source>
        <tissue evidence="1">Shoot tissue taken approximately 20 cm above the soil surface</tissue>
    </source>
</reference>
<accession>A0A0A9C3N9</accession>
<name>A0A0A9C3N9_ARUDO</name>
<reference evidence="1" key="1">
    <citation type="submission" date="2014-09" db="EMBL/GenBank/DDBJ databases">
        <authorList>
            <person name="Magalhaes I.L.F."/>
            <person name="Oliveira U."/>
            <person name="Santos F.R."/>
            <person name="Vidigal T.H.D.A."/>
            <person name="Brescovit A.D."/>
            <person name="Santos A.J."/>
        </authorList>
    </citation>
    <scope>NUCLEOTIDE SEQUENCE</scope>
    <source>
        <tissue evidence="1">Shoot tissue taken approximately 20 cm above the soil surface</tissue>
    </source>
</reference>
<dbReference type="EMBL" id="GBRH01226971">
    <property type="protein sequence ID" value="JAD70924.1"/>
    <property type="molecule type" value="Transcribed_RNA"/>
</dbReference>